<organism evidence="1 2">
    <name type="scientific">Sedimentitalea todarodis</name>
    <dbReference type="NCBI Taxonomy" id="1631240"/>
    <lineage>
        <taxon>Bacteria</taxon>
        <taxon>Pseudomonadati</taxon>
        <taxon>Pseudomonadota</taxon>
        <taxon>Alphaproteobacteria</taxon>
        <taxon>Rhodobacterales</taxon>
        <taxon>Paracoccaceae</taxon>
        <taxon>Sedimentitalea</taxon>
    </lineage>
</organism>
<dbReference type="RefSeq" id="WP_316782933.1">
    <property type="nucleotide sequence ID" value="NZ_JASMWN010000052.1"/>
</dbReference>
<sequence length="129" mass="14281">MDLKLIIQDPDDSETITRRMLSDIRSADIIEEVEYSRSAAQDGDRGILMDTGALVMKVMGMGGAEFLFDILRPVLSVGREKTNDNRVIIMELGEGQRLELQGGMSNEEFIATKDRLISIMETVATGDKA</sequence>
<gene>
    <name evidence="1" type="ORF">QO231_25440</name>
</gene>
<keyword evidence="2" id="KW-1185">Reference proteome</keyword>
<accession>A0ABU3VLV9</accession>
<comment type="caution">
    <text evidence="1">The sequence shown here is derived from an EMBL/GenBank/DDBJ whole genome shotgun (WGS) entry which is preliminary data.</text>
</comment>
<proteinExistence type="predicted"/>
<name>A0ABU3VLV9_9RHOB</name>
<evidence type="ECO:0000313" key="1">
    <source>
        <dbReference type="EMBL" id="MDU9007160.1"/>
    </source>
</evidence>
<dbReference type="EMBL" id="JASMWN010000052">
    <property type="protein sequence ID" value="MDU9007160.1"/>
    <property type="molecule type" value="Genomic_DNA"/>
</dbReference>
<protein>
    <submittedName>
        <fullName evidence="1">Uncharacterized protein</fullName>
    </submittedName>
</protein>
<evidence type="ECO:0000313" key="2">
    <source>
        <dbReference type="Proteomes" id="UP001255416"/>
    </source>
</evidence>
<reference evidence="2" key="1">
    <citation type="submission" date="2023-05" db="EMBL/GenBank/DDBJ databases">
        <title>Sedimentitalea sp. nov. JM2-8.</title>
        <authorList>
            <person name="Huang J."/>
        </authorList>
    </citation>
    <scope>NUCLEOTIDE SEQUENCE [LARGE SCALE GENOMIC DNA]</scope>
    <source>
        <strain evidence="2">KHS03</strain>
    </source>
</reference>
<dbReference type="Proteomes" id="UP001255416">
    <property type="component" value="Unassembled WGS sequence"/>
</dbReference>